<feature type="region of interest" description="Disordered" evidence="1">
    <location>
        <begin position="373"/>
        <end position="392"/>
    </location>
</feature>
<comment type="caution">
    <text evidence="2">The sequence shown here is derived from an EMBL/GenBank/DDBJ whole genome shotgun (WGS) entry which is preliminary data.</text>
</comment>
<evidence type="ECO:0000313" key="2">
    <source>
        <dbReference type="EMBL" id="CAE6926096.1"/>
    </source>
</evidence>
<accession>A0A812GL94</accession>
<name>A0A812GL94_9DINO</name>
<dbReference type="EMBL" id="CAJNDS010000032">
    <property type="protein sequence ID" value="CAE6926096.1"/>
    <property type="molecule type" value="Genomic_DNA"/>
</dbReference>
<gene>
    <name evidence="2" type="primary">TRPT1</name>
    <name evidence="2" type="ORF">SNAT2548_LOCUS653</name>
</gene>
<dbReference type="AlphaFoldDB" id="A0A812GL94"/>
<sequence length="515" mass="56511">MAKDVPSPVESRTLQRLNRPGIPLNRNELWKKCATAGECGNGIGGRCITNQLLVCNGGSDQIFVRGTLQNENAYSADDSQYTLLNGGLELGSAFVYKLPTKNRARLQGFQLPNWGTVKGWFGVRYRQNNGREEIDFYNSSYSEYGSELETKKIGFADRSSSGNAFNENAPDGSYLWSSILNGGDFNMTCETGTLLQRIVKTESYQISYECVQVAPLGECSDHDSLQENSEKRITKIALDCSPDFGLQAINGETDAGGKWLRFRFRCCQLGSNPILIGGTGQKKVNGGDVNQREGIYTPGALDDFDRPKFSQAMTFLLSSKPSGTFENNAETGEWCAGTSCIPRDQVHPLDEQLGGAAWQAVAVDDFDGTFGAGGNPQAAGARLPRSKQEKVKAPPIRFAAEDPVYAPECKDESTPGSDAFDKEEMNRVAEELLASNDENPCAYVYSTPKEKKQNTGLPLPYNPSYEFAVSTVSDWFPTDSDVFKDGQGMAWYKWDLNKVDEKGGSGVTYKDVKEV</sequence>
<proteinExistence type="predicted"/>
<protein>
    <submittedName>
        <fullName evidence="2">TRPT1 protein</fullName>
    </submittedName>
</protein>
<evidence type="ECO:0000256" key="1">
    <source>
        <dbReference type="SAM" id="MobiDB-lite"/>
    </source>
</evidence>
<dbReference type="Proteomes" id="UP000604046">
    <property type="component" value="Unassembled WGS sequence"/>
</dbReference>
<keyword evidence="3" id="KW-1185">Reference proteome</keyword>
<evidence type="ECO:0000313" key="3">
    <source>
        <dbReference type="Proteomes" id="UP000604046"/>
    </source>
</evidence>
<reference evidence="2" key="1">
    <citation type="submission" date="2021-02" db="EMBL/GenBank/DDBJ databases">
        <authorList>
            <person name="Dougan E. K."/>
            <person name="Rhodes N."/>
            <person name="Thang M."/>
            <person name="Chan C."/>
        </authorList>
    </citation>
    <scope>NUCLEOTIDE SEQUENCE</scope>
</reference>
<organism evidence="2 3">
    <name type="scientific">Symbiodinium natans</name>
    <dbReference type="NCBI Taxonomy" id="878477"/>
    <lineage>
        <taxon>Eukaryota</taxon>
        <taxon>Sar</taxon>
        <taxon>Alveolata</taxon>
        <taxon>Dinophyceae</taxon>
        <taxon>Suessiales</taxon>
        <taxon>Symbiodiniaceae</taxon>
        <taxon>Symbiodinium</taxon>
    </lineage>
</organism>